<evidence type="ECO:0000313" key="1">
    <source>
        <dbReference type="EMBL" id="EPS33127.1"/>
    </source>
</evidence>
<evidence type="ECO:0000313" key="2">
    <source>
        <dbReference type="Proteomes" id="UP000019376"/>
    </source>
</evidence>
<sequence>MATSHVQNKSCNHCHGEQKATLEETSPRIARAAHIVSHARSSQSLPSLCLTKIRRIAMATKEQGQETGRDYDPERRRNEICCTAASDEIQRLFLFPSPTRAMLPFPWTRGSLLPRRDYQACSKTRTCLHSQSCRLEIQSALKSQPPVTFARI</sequence>
<dbReference type="EMBL" id="KB644415">
    <property type="protein sequence ID" value="EPS33127.1"/>
    <property type="molecule type" value="Genomic_DNA"/>
</dbReference>
<dbReference type="AlphaFoldDB" id="S8BDN0"/>
<protein>
    <submittedName>
        <fullName evidence="1">Uncharacterized protein</fullName>
    </submittedName>
</protein>
<organism evidence="1 2">
    <name type="scientific">Penicillium oxalicum (strain 114-2 / CGMCC 5302)</name>
    <name type="common">Penicillium decumbens</name>
    <dbReference type="NCBI Taxonomy" id="933388"/>
    <lineage>
        <taxon>Eukaryota</taxon>
        <taxon>Fungi</taxon>
        <taxon>Dikarya</taxon>
        <taxon>Ascomycota</taxon>
        <taxon>Pezizomycotina</taxon>
        <taxon>Eurotiomycetes</taxon>
        <taxon>Eurotiomycetidae</taxon>
        <taxon>Eurotiales</taxon>
        <taxon>Aspergillaceae</taxon>
        <taxon>Penicillium</taxon>
    </lineage>
</organism>
<accession>S8BDN0</accession>
<reference evidence="1 2" key="1">
    <citation type="journal article" date="2013" name="PLoS ONE">
        <title>Genomic and secretomic analyses reveal unique features of the lignocellulolytic enzyme system of Penicillium decumbens.</title>
        <authorList>
            <person name="Liu G."/>
            <person name="Zhang L."/>
            <person name="Wei X."/>
            <person name="Zou G."/>
            <person name="Qin Y."/>
            <person name="Ma L."/>
            <person name="Li J."/>
            <person name="Zheng H."/>
            <person name="Wang S."/>
            <person name="Wang C."/>
            <person name="Xun L."/>
            <person name="Zhao G.-P."/>
            <person name="Zhou Z."/>
            <person name="Qu Y."/>
        </authorList>
    </citation>
    <scope>NUCLEOTIDE SEQUENCE [LARGE SCALE GENOMIC DNA]</scope>
    <source>
        <strain evidence="2">114-2 / CGMCC 5302</strain>
    </source>
</reference>
<dbReference type="HOGENOM" id="CLU_1722992_0_0_1"/>
<gene>
    <name evidence="1" type="ORF">PDE_08089</name>
</gene>
<proteinExistence type="predicted"/>
<keyword evidence="2" id="KW-1185">Reference proteome</keyword>
<name>S8BDN0_PENO1</name>
<dbReference type="Proteomes" id="UP000019376">
    <property type="component" value="Unassembled WGS sequence"/>
</dbReference>